<evidence type="ECO:0000313" key="5">
    <source>
        <dbReference type="Proteomes" id="UP000053780"/>
    </source>
</evidence>
<accession>T0MIH9</accession>
<keyword evidence="2" id="KW-0408">Iron</keyword>
<proteinExistence type="inferred from homology"/>
<keyword evidence="5" id="KW-1185">Reference proteome</keyword>
<evidence type="ECO:0000313" key="4">
    <source>
        <dbReference type="EMBL" id="EQB60800.1"/>
    </source>
</evidence>
<sequence length="354" mass="41741">MYKTENKPCTKPFTFKLEDCLACSSCISDFSNNIPTIKDLKTKPFSFLISIHSKINMYFHYKKYKNVSYVVFECILTNFLKHIFQITKIIDTSFYQYSLNKQVYEESNMKKIIISDCPGTVAYIESQGVHLIQYLSKVYTQQQISASNLKNVVSVVQCYDKKMENGRDCTNIEYILTTFEFYNLIIENGFLEFDDRSEIFEWEKSYGDGNLYGYLDYIKTVDNLNIKTNYPNFSLKTVSKPLEIKLNGKRNINKNNIREEFLVQCNGLTKKYLRIIGLEHLINFIKDTKINGLNYDVCEIYICSNGCLNGPGQVFFDEKLEKYFLNDSKIDLNIEKKEREYKEIKMRKKYLVEW</sequence>
<feature type="domain" description="Iron hydrogenase large subunit C-terminal" evidence="3">
    <location>
        <begin position="79"/>
        <end position="311"/>
    </location>
</feature>
<keyword evidence="2" id="KW-0411">Iron-sulfur</keyword>
<reference evidence="4 5" key="1">
    <citation type="journal article" date="2013" name="BMC Genomics">
        <title>Genome sequencing and comparative genomics of honey bee microsporidia, Nosema apis reveal novel insights into host-parasite interactions.</title>
        <authorList>
            <person name="Chen Yp."/>
            <person name="Pettis J.S."/>
            <person name="Zhao Y."/>
            <person name="Liu X."/>
            <person name="Tallon L.J."/>
            <person name="Sadzewicz L.D."/>
            <person name="Li R."/>
            <person name="Zheng H."/>
            <person name="Huang S."/>
            <person name="Zhang X."/>
            <person name="Hamilton M.C."/>
            <person name="Pernal S.F."/>
            <person name="Melathopoulos A.P."/>
            <person name="Yan X."/>
            <person name="Evans J.D."/>
        </authorList>
    </citation>
    <scope>NUCLEOTIDE SEQUENCE [LARGE SCALE GENOMIC DNA]</scope>
    <source>
        <strain evidence="4 5">BRL 01</strain>
    </source>
</reference>
<dbReference type="VEuPathDB" id="MicrosporidiaDB:NAPIS_ORF01643"/>
<dbReference type="InterPro" id="IPR009016">
    <property type="entry name" value="Fe_hydrogenase"/>
</dbReference>
<dbReference type="Pfam" id="PF02906">
    <property type="entry name" value="Fe_hyd_lg_C"/>
    <property type="match status" value="1"/>
</dbReference>
<dbReference type="HOGENOM" id="CLU_683513_0_0_1"/>
<dbReference type="OrthoDB" id="10253113at2759"/>
<dbReference type="Proteomes" id="UP000053780">
    <property type="component" value="Unassembled WGS sequence"/>
</dbReference>
<keyword evidence="2" id="KW-0004">4Fe-4S</keyword>
<evidence type="ECO:0000259" key="3">
    <source>
        <dbReference type="Pfam" id="PF02906"/>
    </source>
</evidence>
<dbReference type="EMBL" id="KE647234">
    <property type="protein sequence ID" value="EQB60800.1"/>
    <property type="molecule type" value="Genomic_DNA"/>
</dbReference>
<dbReference type="PANTHER" id="PTHR11615">
    <property type="entry name" value="NITRATE, FORMATE, IRON DEHYDROGENASE"/>
    <property type="match status" value="1"/>
</dbReference>
<protein>
    <submittedName>
        <fullName evidence="4">Iron hydrogenase</fullName>
    </submittedName>
</protein>
<dbReference type="AlphaFoldDB" id="T0MIH9"/>
<gene>
    <name evidence="4" type="ORF">NAPIS_ORF01643</name>
</gene>
<organism evidence="4 5">
    <name type="scientific">Vairimorpha apis BRL 01</name>
    <dbReference type="NCBI Taxonomy" id="1037528"/>
    <lineage>
        <taxon>Eukaryota</taxon>
        <taxon>Fungi</taxon>
        <taxon>Fungi incertae sedis</taxon>
        <taxon>Microsporidia</taxon>
        <taxon>Nosematidae</taxon>
        <taxon>Vairimorpha</taxon>
    </lineage>
</organism>
<dbReference type="SUPFAM" id="SSF53920">
    <property type="entry name" value="Fe-only hydrogenase"/>
    <property type="match status" value="1"/>
</dbReference>
<comment type="similarity">
    <text evidence="1">Belongs to the NARF family.</text>
</comment>
<evidence type="ECO:0000256" key="1">
    <source>
        <dbReference type="ARBA" id="ARBA00006596"/>
    </source>
</evidence>
<dbReference type="Gene3D" id="3.40.950.10">
    <property type="entry name" value="Fe-only Hydrogenase (Larger Subunit), Chain L, domain 3"/>
    <property type="match status" value="1"/>
</dbReference>
<evidence type="ECO:0000256" key="2">
    <source>
        <dbReference type="ARBA" id="ARBA00022485"/>
    </source>
</evidence>
<dbReference type="InterPro" id="IPR050340">
    <property type="entry name" value="Cytosolic_Fe-S_CAF"/>
</dbReference>
<name>T0MIH9_9MICR</name>
<keyword evidence="2" id="KW-0479">Metal-binding</keyword>
<dbReference type="GO" id="GO:0051539">
    <property type="term" value="F:4 iron, 4 sulfur cluster binding"/>
    <property type="evidence" value="ECO:0007669"/>
    <property type="project" value="UniProtKB-KW"/>
</dbReference>
<dbReference type="InterPro" id="IPR004108">
    <property type="entry name" value="Fe_hydrogenase_lsu_C"/>
</dbReference>